<dbReference type="GO" id="GO:0055085">
    <property type="term" value="P:transmembrane transport"/>
    <property type="evidence" value="ECO:0007669"/>
    <property type="project" value="InterPro"/>
</dbReference>
<dbReference type="OrthoDB" id="6496035at2"/>
<dbReference type="Gene3D" id="1.10.3720.10">
    <property type="entry name" value="MetI-like"/>
    <property type="match status" value="1"/>
</dbReference>
<keyword evidence="2 8" id="KW-0813">Transport</keyword>
<feature type="transmembrane region" description="Helical" evidence="8">
    <location>
        <begin position="66"/>
        <end position="88"/>
    </location>
</feature>
<organism evidence="10 11">
    <name type="scientific">Pacificibacter maritimus</name>
    <dbReference type="NCBI Taxonomy" id="762213"/>
    <lineage>
        <taxon>Bacteria</taxon>
        <taxon>Pseudomonadati</taxon>
        <taxon>Pseudomonadota</taxon>
        <taxon>Alphaproteobacteria</taxon>
        <taxon>Rhodobacterales</taxon>
        <taxon>Roseobacteraceae</taxon>
        <taxon>Pacificibacter</taxon>
    </lineage>
</organism>
<dbReference type="InterPro" id="IPR035906">
    <property type="entry name" value="MetI-like_sf"/>
</dbReference>
<dbReference type="RefSeq" id="WP_123792914.1">
    <property type="nucleotide sequence ID" value="NZ_RKQK01000002.1"/>
</dbReference>
<gene>
    <name evidence="10" type="ORF">EDD53_1890</name>
</gene>
<proteinExistence type="inferred from homology"/>
<feature type="domain" description="ABC transmembrane type-1" evidence="9">
    <location>
        <begin position="62"/>
        <end position="250"/>
    </location>
</feature>
<dbReference type="Proteomes" id="UP000269689">
    <property type="component" value="Unassembled WGS sequence"/>
</dbReference>
<evidence type="ECO:0000259" key="9">
    <source>
        <dbReference type="PROSITE" id="PS50928"/>
    </source>
</evidence>
<evidence type="ECO:0000313" key="10">
    <source>
        <dbReference type="EMBL" id="RPE67480.1"/>
    </source>
</evidence>
<dbReference type="InterPro" id="IPR000515">
    <property type="entry name" value="MetI-like"/>
</dbReference>
<feature type="transmembrane region" description="Helical" evidence="8">
    <location>
        <begin position="178"/>
        <end position="199"/>
    </location>
</feature>
<keyword evidence="3" id="KW-1003">Cell membrane</keyword>
<keyword evidence="11" id="KW-1185">Reference proteome</keyword>
<evidence type="ECO:0000256" key="4">
    <source>
        <dbReference type="ARBA" id="ARBA00022519"/>
    </source>
</evidence>
<evidence type="ECO:0000256" key="7">
    <source>
        <dbReference type="ARBA" id="ARBA00023136"/>
    </source>
</evidence>
<keyword evidence="4" id="KW-0997">Cell inner membrane</keyword>
<dbReference type="GO" id="GO:0005886">
    <property type="term" value="C:plasma membrane"/>
    <property type="evidence" value="ECO:0007669"/>
    <property type="project" value="UniProtKB-SubCell"/>
</dbReference>
<comment type="similarity">
    <text evidence="8">Belongs to the binding-protein-dependent transport system permease family.</text>
</comment>
<evidence type="ECO:0000256" key="6">
    <source>
        <dbReference type="ARBA" id="ARBA00022989"/>
    </source>
</evidence>
<evidence type="ECO:0000313" key="11">
    <source>
        <dbReference type="Proteomes" id="UP000269689"/>
    </source>
</evidence>
<protein>
    <submittedName>
        <fullName evidence="10">Putative spermidine/putrescine transport system permease protein</fullName>
    </submittedName>
</protein>
<comment type="subcellular location">
    <subcellularLocation>
        <location evidence="1">Cell inner membrane</location>
        <topology evidence="1">Multi-pass membrane protein</topology>
    </subcellularLocation>
    <subcellularLocation>
        <location evidence="8">Cell membrane</location>
        <topology evidence="8">Multi-pass membrane protein</topology>
    </subcellularLocation>
</comment>
<evidence type="ECO:0000256" key="1">
    <source>
        <dbReference type="ARBA" id="ARBA00004429"/>
    </source>
</evidence>
<evidence type="ECO:0000256" key="5">
    <source>
        <dbReference type="ARBA" id="ARBA00022692"/>
    </source>
</evidence>
<keyword evidence="5 8" id="KW-0812">Transmembrane</keyword>
<evidence type="ECO:0000256" key="2">
    <source>
        <dbReference type="ARBA" id="ARBA00022448"/>
    </source>
</evidence>
<dbReference type="AlphaFoldDB" id="A0A3N4V0W7"/>
<feature type="transmembrane region" description="Helical" evidence="8">
    <location>
        <begin position="231"/>
        <end position="250"/>
    </location>
</feature>
<feature type="transmembrane region" description="Helical" evidence="8">
    <location>
        <begin position="128"/>
        <end position="146"/>
    </location>
</feature>
<feature type="transmembrane region" description="Helical" evidence="8">
    <location>
        <begin position="100"/>
        <end position="122"/>
    </location>
</feature>
<keyword evidence="6 8" id="KW-1133">Transmembrane helix</keyword>
<dbReference type="Pfam" id="PF00528">
    <property type="entry name" value="BPD_transp_1"/>
    <property type="match status" value="1"/>
</dbReference>
<dbReference type="PANTHER" id="PTHR43357:SF4">
    <property type="entry name" value="INNER MEMBRANE ABC TRANSPORTER PERMEASE PROTEIN YDCV"/>
    <property type="match status" value="1"/>
</dbReference>
<comment type="caution">
    <text evidence="10">The sequence shown here is derived from an EMBL/GenBank/DDBJ whole genome shotgun (WGS) entry which is preliminary data.</text>
</comment>
<sequence>MRTLGPIALIFHAIFVAFIMAPLLMVIAVSFTDKGYLSLPTDGLSLRWFKAILDNPDFIEAFGMSVWLALFSATVAVIISVPAALALARHKFPGRELISAFLLSPLMIPHLVLGVAFLQFYSRIGLGGSFYGLAAAHIILVTPYALRLALASATGMSTDAEHAAMTLGASKFTVFRRITVPLILPGIAGGWILSFITSFDELTMSVFVASPSTQTLPVKMYNHITQTIDPLIASVSTVLIVLTFLLMLILDRFYGLDKIFIGKG</sequence>
<dbReference type="CDD" id="cd06261">
    <property type="entry name" value="TM_PBP2"/>
    <property type="match status" value="1"/>
</dbReference>
<evidence type="ECO:0000256" key="3">
    <source>
        <dbReference type="ARBA" id="ARBA00022475"/>
    </source>
</evidence>
<feature type="transmembrane region" description="Helical" evidence="8">
    <location>
        <begin position="7"/>
        <end position="31"/>
    </location>
</feature>
<name>A0A3N4V0W7_9RHOB</name>
<evidence type="ECO:0000256" key="8">
    <source>
        <dbReference type="RuleBase" id="RU363032"/>
    </source>
</evidence>
<reference evidence="10 11" key="1">
    <citation type="submission" date="2018-11" db="EMBL/GenBank/DDBJ databases">
        <title>Genomic Encyclopedia of Type Strains, Phase IV (KMG-IV): sequencing the most valuable type-strain genomes for metagenomic binning, comparative biology and taxonomic classification.</title>
        <authorList>
            <person name="Goeker M."/>
        </authorList>
    </citation>
    <scope>NUCLEOTIDE SEQUENCE [LARGE SCALE GENOMIC DNA]</scope>
    <source>
        <strain evidence="10 11">DSM 104731</strain>
    </source>
</reference>
<dbReference type="PANTHER" id="PTHR43357">
    <property type="entry name" value="INNER MEMBRANE ABC TRANSPORTER PERMEASE PROTEIN YDCV"/>
    <property type="match status" value="1"/>
</dbReference>
<dbReference type="EMBL" id="RKQK01000002">
    <property type="protein sequence ID" value="RPE67480.1"/>
    <property type="molecule type" value="Genomic_DNA"/>
</dbReference>
<dbReference type="PROSITE" id="PS50928">
    <property type="entry name" value="ABC_TM1"/>
    <property type="match status" value="1"/>
</dbReference>
<keyword evidence="7 8" id="KW-0472">Membrane</keyword>
<accession>A0A3N4V0W7</accession>
<dbReference type="SUPFAM" id="SSF161098">
    <property type="entry name" value="MetI-like"/>
    <property type="match status" value="1"/>
</dbReference>